<evidence type="ECO:0008006" key="3">
    <source>
        <dbReference type="Google" id="ProtNLM"/>
    </source>
</evidence>
<proteinExistence type="predicted"/>
<reference evidence="1 2" key="1">
    <citation type="submission" date="2017-06" db="EMBL/GenBank/DDBJ databases">
        <title>Description of Avrilella dinanensis gen. nov. sp. nov.</title>
        <authorList>
            <person name="Leyer C."/>
            <person name="Sassi M."/>
            <person name="Minet J."/>
            <person name="Kayal S."/>
            <person name="Cattoir V."/>
        </authorList>
    </citation>
    <scope>NUCLEOTIDE SEQUENCE [LARGE SCALE GENOMIC DNA]</scope>
    <source>
        <strain evidence="1 2">UR159</strain>
    </source>
</reference>
<dbReference type="EMBL" id="NIPO01000001">
    <property type="protein sequence ID" value="PJR03428.1"/>
    <property type="molecule type" value="Genomic_DNA"/>
</dbReference>
<accession>A0A2M9R3J5</accession>
<name>A0A2M9R3J5_9FLAO</name>
<dbReference type="AlphaFoldDB" id="A0A2M9R3J5"/>
<protein>
    <recommendedName>
        <fullName evidence="3">Trm112 family protein</fullName>
    </recommendedName>
</protein>
<sequence>MRYETIEKLCCPFDKADLNLRAITVAEKNVIEGLLICQKCNRVYIIVSGIPIMNPDEYRDFKLEQAMMDKWNTYLQEKGEAPLLIMEDIEKCTNELA</sequence>
<evidence type="ECO:0000313" key="2">
    <source>
        <dbReference type="Proteomes" id="UP000231960"/>
    </source>
</evidence>
<organism evidence="1 2">
    <name type="scientific">Avrilella dinanensis</name>
    <dbReference type="NCBI Taxonomy" id="2008672"/>
    <lineage>
        <taxon>Bacteria</taxon>
        <taxon>Pseudomonadati</taxon>
        <taxon>Bacteroidota</taxon>
        <taxon>Flavobacteriia</taxon>
        <taxon>Flavobacteriales</taxon>
        <taxon>Flavobacteriaceae</taxon>
        <taxon>Avrilella</taxon>
    </lineage>
</organism>
<dbReference type="SUPFAM" id="SSF158997">
    <property type="entry name" value="Trm112p-like"/>
    <property type="match status" value="1"/>
</dbReference>
<dbReference type="RefSeq" id="WP_100676996.1">
    <property type="nucleotide sequence ID" value="NZ_NIPO01000001.1"/>
</dbReference>
<gene>
    <name evidence="1" type="ORF">CDL10_02070</name>
</gene>
<comment type="caution">
    <text evidence="1">The sequence shown here is derived from an EMBL/GenBank/DDBJ whole genome shotgun (WGS) entry which is preliminary data.</text>
</comment>
<keyword evidence="2" id="KW-1185">Reference proteome</keyword>
<dbReference type="Proteomes" id="UP000231960">
    <property type="component" value="Unassembled WGS sequence"/>
</dbReference>
<dbReference type="InterPro" id="IPR005651">
    <property type="entry name" value="Trm112-like"/>
</dbReference>
<dbReference type="Gene3D" id="2.20.25.10">
    <property type="match status" value="1"/>
</dbReference>
<evidence type="ECO:0000313" key="1">
    <source>
        <dbReference type="EMBL" id="PJR03428.1"/>
    </source>
</evidence>
<dbReference type="OrthoDB" id="678493at2"/>
<dbReference type="Pfam" id="PF03966">
    <property type="entry name" value="Trm112p"/>
    <property type="match status" value="1"/>
</dbReference>